<gene>
    <name evidence="1" type="ORF">RSA3_04840</name>
</gene>
<dbReference type="RefSeq" id="WP_058613511.1">
    <property type="nucleotide sequence ID" value="NZ_LDRV01000026.1"/>
</dbReference>
<name>A0A147FA20_MICTE</name>
<sequence length="117" mass="12079">MSYALQPDQVIGIADRLRRALDETLACSDALRDSVGALSTALSGATSAQAAFDDGAEPRVRLSRGMVSHGLAAVTALRRIIAAYVTADDQMATTTSAADARAAAPLFAPSRFGARPS</sequence>
<evidence type="ECO:0008006" key="3">
    <source>
        <dbReference type="Google" id="ProtNLM"/>
    </source>
</evidence>
<comment type="caution">
    <text evidence="1">The sequence shown here is derived from an EMBL/GenBank/DDBJ whole genome shotgun (WGS) entry which is preliminary data.</text>
</comment>
<proteinExistence type="predicted"/>
<organism evidence="1 2">
    <name type="scientific">Microbacterium testaceum</name>
    <name type="common">Aureobacterium testaceum</name>
    <name type="synonym">Brevibacterium testaceum</name>
    <dbReference type="NCBI Taxonomy" id="2033"/>
    <lineage>
        <taxon>Bacteria</taxon>
        <taxon>Bacillati</taxon>
        <taxon>Actinomycetota</taxon>
        <taxon>Actinomycetes</taxon>
        <taxon>Micrococcales</taxon>
        <taxon>Microbacteriaceae</taxon>
        <taxon>Microbacterium</taxon>
    </lineage>
</organism>
<dbReference type="EMBL" id="LDRV01000026">
    <property type="protein sequence ID" value="KTS13434.1"/>
    <property type="molecule type" value="Genomic_DNA"/>
</dbReference>
<accession>A0A147FA20</accession>
<protein>
    <recommendedName>
        <fullName evidence="3">PE domain-containing protein</fullName>
    </recommendedName>
</protein>
<dbReference type="AlphaFoldDB" id="A0A147FA20"/>
<dbReference type="PATRIC" id="fig|2033.7.peg.1551"/>
<evidence type="ECO:0000313" key="2">
    <source>
        <dbReference type="Proteomes" id="UP000072189"/>
    </source>
</evidence>
<evidence type="ECO:0000313" key="1">
    <source>
        <dbReference type="EMBL" id="KTS13434.1"/>
    </source>
</evidence>
<dbReference type="Proteomes" id="UP000072189">
    <property type="component" value="Unassembled WGS sequence"/>
</dbReference>
<reference evidence="1 2" key="1">
    <citation type="journal article" date="2016" name="Front. Microbiol.">
        <title>Genomic Resource of Rice Seed Associated Bacteria.</title>
        <authorList>
            <person name="Midha S."/>
            <person name="Bansal K."/>
            <person name="Sharma S."/>
            <person name="Kumar N."/>
            <person name="Patil P.P."/>
            <person name="Chaudhry V."/>
            <person name="Patil P.B."/>
        </authorList>
    </citation>
    <scope>NUCLEOTIDE SEQUENCE [LARGE SCALE GENOMIC DNA]</scope>
    <source>
        <strain evidence="1 2">RSA3</strain>
    </source>
</reference>